<dbReference type="EMBL" id="MGGR01000005">
    <property type="protein sequence ID" value="OGM34549.1"/>
    <property type="molecule type" value="Genomic_DNA"/>
</dbReference>
<name>A0A1F7Z5Z4_9BACT</name>
<gene>
    <name evidence="1" type="ORF">A3D01_03345</name>
</gene>
<evidence type="ECO:0000313" key="1">
    <source>
        <dbReference type="EMBL" id="OGM34549.1"/>
    </source>
</evidence>
<reference evidence="1 2" key="1">
    <citation type="journal article" date="2016" name="Nat. Commun.">
        <title>Thousands of microbial genomes shed light on interconnected biogeochemical processes in an aquifer system.</title>
        <authorList>
            <person name="Anantharaman K."/>
            <person name="Brown C.T."/>
            <person name="Hug L.A."/>
            <person name="Sharon I."/>
            <person name="Castelle C.J."/>
            <person name="Probst A.J."/>
            <person name="Thomas B.C."/>
            <person name="Singh A."/>
            <person name="Wilkins M.J."/>
            <person name="Karaoz U."/>
            <person name="Brodie E.L."/>
            <person name="Williams K.H."/>
            <person name="Hubbard S.S."/>
            <person name="Banfield J.F."/>
        </authorList>
    </citation>
    <scope>NUCLEOTIDE SEQUENCE [LARGE SCALE GENOMIC DNA]</scope>
</reference>
<dbReference type="AlphaFoldDB" id="A0A1F7Z5Z4"/>
<dbReference type="STRING" id="1802505.A3D01_03345"/>
<accession>A0A1F7Z5Z4</accession>
<sequence>MKTFLLRHKLLVLIILTVIISLAFAFYSQRNKKEVVQVQPTPIPAKQATYKSLVPGISTKKDVIDKLGEPIKEENNGNLLNFPSSNPEIPNQVIIEEDKLSFIKEIVTLKDKVYISDIEKEYGSTQNILYGPHSSSGFDLYVIPERGIAYVGHEESGLLLEIWYFTPMTFEQFKAKYSPAYDYSTSPSKQY</sequence>
<protein>
    <submittedName>
        <fullName evidence="1">Uncharacterized protein</fullName>
    </submittedName>
</protein>
<comment type="caution">
    <text evidence="1">The sequence shown here is derived from an EMBL/GenBank/DDBJ whole genome shotgun (WGS) entry which is preliminary data.</text>
</comment>
<proteinExistence type="predicted"/>
<dbReference type="Proteomes" id="UP000177169">
    <property type="component" value="Unassembled WGS sequence"/>
</dbReference>
<organism evidence="1 2">
    <name type="scientific">Candidatus Woesebacteria bacterium RIFCSPHIGHO2_02_FULL_39_13</name>
    <dbReference type="NCBI Taxonomy" id="1802505"/>
    <lineage>
        <taxon>Bacteria</taxon>
        <taxon>Candidatus Woeseibacteriota</taxon>
    </lineage>
</organism>
<evidence type="ECO:0000313" key="2">
    <source>
        <dbReference type="Proteomes" id="UP000177169"/>
    </source>
</evidence>